<keyword evidence="8" id="KW-0648">Protein biosynthesis</keyword>
<keyword evidence="11" id="KW-0539">Nucleus</keyword>
<evidence type="ECO:0000256" key="13">
    <source>
        <dbReference type="ARBA" id="ARBA00031432"/>
    </source>
</evidence>
<dbReference type="SMART" id="SM00889">
    <property type="entry name" value="EFG_IV"/>
    <property type="match status" value="1"/>
</dbReference>
<protein>
    <recommendedName>
        <fullName evidence="4">116 kDa U5 small nuclear ribonucleoprotein component</fullName>
    </recommendedName>
    <alternativeName>
        <fullName evidence="3">Elongation factor 2</fullName>
    </alternativeName>
    <alternativeName>
        <fullName evidence="13">U5 snRNP-specific protein, 116 kDa</fullName>
    </alternativeName>
</protein>
<dbReference type="CDD" id="cd01683">
    <property type="entry name" value="EF2_IV_snRNP"/>
    <property type="match status" value="1"/>
</dbReference>
<dbReference type="FunFam" id="2.40.30.10:FF:000029">
    <property type="entry name" value="116 kDa U5 small nuclear ribonucleoprotein component"/>
    <property type="match status" value="1"/>
</dbReference>
<dbReference type="Pfam" id="PF00009">
    <property type="entry name" value="GTP_EFTU"/>
    <property type="match status" value="1"/>
</dbReference>
<dbReference type="PRINTS" id="PR00315">
    <property type="entry name" value="ELONGATNFCT"/>
</dbReference>
<dbReference type="SMART" id="SM00838">
    <property type="entry name" value="EFG_C"/>
    <property type="match status" value="1"/>
</dbReference>
<dbReference type="SUPFAM" id="SSF54980">
    <property type="entry name" value="EF-G C-terminal domain-like"/>
    <property type="match status" value="2"/>
</dbReference>
<dbReference type="InterPro" id="IPR000640">
    <property type="entry name" value="EFG_V-like"/>
</dbReference>
<dbReference type="Gene3D" id="3.30.230.10">
    <property type="match status" value="1"/>
</dbReference>
<evidence type="ECO:0000256" key="5">
    <source>
        <dbReference type="ARBA" id="ARBA00022664"/>
    </source>
</evidence>
<evidence type="ECO:0000256" key="7">
    <source>
        <dbReference type="ARBA" id="ARBA00022741"/>
    </source>
</evidence>
<evidence type="ECO:0000256" key="9">
    <source>
        <dbReference type="ARBA" id="ARBA00023134"/>
    </source>
</evidence>
<dbReference type="GO" id="GO:0005829">
    <property type="term" value="C:cytosol"/>
    <property type="evidence" value="ECO:0007669"/>
    <property type="project" value="TreeGrafter"/>
</dbReference>
<dbReference type="Pfam" id="PF00679">
    <property type="entry name" value="EFG_C"/>
    <property type="match status" value="1"/>
</dbReference>
<dbReference type="GO" id="GO:0003924">
    <property type="term" value="F:GTPase activity"/>
    <property type="evidence" value="ECO:0007669"/>
    <property type="project" value="InterPro"/>
</dbReference>
<dbReference type="Proteomes" id="UP001412239">
    <property type="component" value="Unassembled WGS sequence"/>
</dbReference>
<dbReference type="InterPro" id="IPR031157">
    <property type="entry name" value="G_TR_CS"/>
</dbReference>
<dbReference type="EMBL" id="LN891253">
    <property type="protein sequence ID" value="CUS07080.1"/>
    <property type="molecule type" value="Genomic_DNA"/>
</dbReference>
<comment type="function">
    <text evidence="14">Required for pre-mRNA splicing as component of the spliceosome, including pre-catalytic, catalytic and post-catalytic spliceosomal complexes. Component of the U5 snRNP and the U4/U6-U5 tri-snRNP complex, a building block of the spliceosome. As a component of the minor spliceosome, involved in the splicing of U12-type introns in pre-mRNAs.</text>
</comment>
<comment type="function">
    <text evidence="12">Catalyzes the GTP-dependent ribosomal translocation step during translation elongation. During this step, the ribosome changes from the pre-translocational (PRE) to the post-translocational (POST) state as the newly formed A-site-bound peptidyl-tRNA and P-site-bound deacylated tRNA move to the P and E sites, respectively. Catalyzes the coordinated movement of the two tRNA molecules, the mRNA and conformational changes in the ribosome.</text>
</comment>
<dbReference type="NCBIfam" id="TIGR00231">
    <property type="entry name" value="small_GTP"/>
    <property type="match status" value="1"/>
</dbReference>
<evidence type="ECO:0000256" key="2">
    <source>
        <dbReference type="ARBA" id="ARBA00004496"/>
    </source>
</evidence>
<dbReference type="InterPro" id="IPR041095">
    <property type="entry name" value="EFG_II"/>
</dbReference>
<dbReference type="PANTHER" id="PTHR42908:SF6">
    <property type="entry name" value="116 KDA U5 SMALL NUCLEAR RIBONUCLEOPROTEIN COMPONENT"/>
    <property type="match status" value="1"/>
</dbReference>
<dbReference type="FunFam" id="3.30.70.240:FF:000004">
    <property type="entry name" value="116 kDa U5 small nuclear ribonucleoprotein"/>
    <property type="match status" value="1"/>
</dbReference>
<dbReference type="GO" id="GO:0005682">
    <property type="term" value="C:U5 snRNP"/>
    <property type="evidence" value="ECO:0007669"/>
    <property type="project" value="UniProtKB-ARBA"/>
</dbReference>
<dbReference type="Gene3D" id="3.90.1430.10">
    <property type="entry name" value="Yeast translation eEF2 (G' domain)"/>
    <property type="match status" value="1"/>
</dbReference>
<evidence type="ECO:0000256" key="10">
    <source>
        <dbReference type="ARBA" id="ARBA00023187"/>
    </source>
</evidence>
<dbReference type="InterPro" id="IPR035647">
    <property type="entry name" value="EFG_III/V"/>
</dbReference>
<dbReference type="GO" id="GO:0030623">
    <property type="term" value="F:U5 snRNA binding"/>
    <property type="evidence" value="ECO:0007669"/>
    <property type="project" value="TreeGrafter"/>
</dbReference>
<dbReference type="FunFam" id="3.30.230.10:FF:000009">
    <property type="entry name" value="116 kDa U5 small nuclear ribonucleoprotein component"/>
    <property type="match status" value="1"/>
</dbReference>
<dbReference type="Pfam" id="PF14492">
    <property type="entry name" value="EFG_III"/>
    <property type="match status" value="1"/>
</dbReference>
<dbReference type="InterPro" id="IPR031950">
    <property type="entry name" value="EFTUD2_N"/>
</dbReference>
<dbReference type="CDD" id="cd16264">
    <property type="entry name" value="snRNP_III"/>
    <property type="match status" value="1"/>
</dbReference>
<dbReference type="CDD" id="cd04098">
    <property type="entry name" value="eEF2_C_snRNP"/>
    <property type="match status" value="1"/>
</dbReference>
<dbReference type="CDD" id="cd04167">
    <property type="entry name" value="Snu114p"/>
    <property type="match status" value="1"/>
</dbReference>
<dbReference type="CDD" id="cd04090">
    <property type="entry name" value="EF2_II_snRNP"/>
    <property type="match status" value="1"/>
</dbReference>
<dbReference type="InterPro" id="IPR000795">
    <property type="entry name" value="T_Tr_GTP-bd_dom"/>
</dbReference>
<keyword evidence="9" id="KW-0342">GTP-binding</keyword>
<dbReference type="FunFam" id="3.90.1430.10:FF:000001">
    <property type="entry name" value="116 kDa U5 small nuclear ribonucleoprotein component"/>
    <property type="match status" value="1"/>
</dbReference>
<gene>
    <name evidence="17" type="ORF">GSTUAT00008830001</name>
</gene>
<dbReference type="PANTHER" id="PTHR42908">
    <property type="entry name" value="TRANSLATION ELONGATION FACTOR-RELATED"/>
    <property type="match status" value="1"/>
</dbReference>
<dbReference type="Gene3D" id="3.30.70.240">
    <property type="match status" value="1"/>
</dbReference>
<dbReference type="InterPro" id="IPR020568">
    <property type="entry name" value="Ribosomal_Su5_D2-typ_SF"/>
</dbReference>
<evidence type="ECO:0000313" key="18">
    <source>
        <dbReference type="Proteomes" id="UP001412239"/>
    </source>
</evidence>
<dbReference type="InterPro" id="IPR035655">
    <property type="entry name" value="U5-116kDa_C"/>
</dbReference>
<organism evidence="17 18">
    <name type="scientific">Tuber aestivum</name>
    <name type="common">summer truffle</name>
    <dbReference type="NCBI Taxonomy" id="59557"/>
    <lineage>
        <taxon>Eukaryota</taxon>
        <taxon>Fungi</taxon>
        <taxon>Dikarya</taxon>
        <taxon>Ascomycota</taxon>
        <taxon>Pezizomycotina</taxon>
        <taxon>Pezizomycetes</taxon>
        <taxon>Pezizales</taxon>
        <taxon>Tuberaceae</taxon>
        <taxon>Tuber</taxon>
    </lineage>
</organism>
<dbReference type="SUPFAM" id="SSF52540">
    <property type="entry name" value="P-loop containing nucleoside triphosphate hydrolases"/>
    <property type="match status" value="1"/>
</dbReference>
<dbReference type="GO" id="GO:0046540">
    <property type="term" value="C:U4/U6 x U5 tri-snRNP complex"/>
    <property type="evidence" value="ECO:0007669"/>
    <property type="project" value="TreeGrafter"/>
</dbReference>
<keyword evidence="5" id="KW-0507">mRNA processing</keyword>
<name>A0A292PKQ1_9PEZI</name>
<comment type="subcellular location">
    <subcellularLocation>
        <location evidence="2">Cytoplasm</location>
    </subcellularLocation>
    <subcellularLocation>
        <location evidence="1">Nucleus</location>
    </subcellularLocation>
</comment>
<dbReference type="InterPro" id="IPR009000">
    <property type="entry name" value="Transl_B-barrel_sf"/>
</dbReference>
<proteinExistence type="predicted"/>
<dbReference type="SUPFAM" id="SSF54211">
    <property type="entry name" value="Ribosomal protein S5 domain 2-like"/>
    <property type="match status" value="1"/>
</dbReference>
<evidence type="ECO:0000256" key="3">
    <source>
        <dbReference type="ARBA" id="ARBA00017891"/>
    </source>
</evidence>
<dbReference type="FunFam" id="3.40.50.300:FF:000646">
    <property type="entry name" value="U5 small nuclear ribonucleoprotein component"/>
    <property type="match status" value="1"/>
</dbReference>
<dbReference type="InterPro" id="IPR005225">
    <property type="entry name" value="Small_GTP-bd"/>
</dbReference>
<keyword evidence="7" id="KW-0547">Nucleotide-binding</keyword>
<evidence type="ECO:0000256" key="6">
    <source>
        <dbReference type="ARBA" id="ARBA00022728"/>
    </source>
</evidence>
<keyword evidence="18" id="KW-1185">Reference proteome</keyword>
<dbReference type="SUPFAM" id="SSF50447">
    <property type="entry name" value="Translation proteins"/>
    <property type="match status" value="1"/>
</dbReference>
<evidence type="ECO:0000256" key="4">
    <source>
        <dbReference type="ARBA" id="ARBA00018774"/>
    </source>
</evidence>
<reference evidence="17" key="1">
    <citation type="submission" date="2015-10" db="EMBL/GenBank/DDBJ databases">
        <authorList>
            <person name="Regsiter A."/>
            <person name="william w."/>
        </authorList>
    </citation>
    <scope>NUCLEOTIDE SEQUENCE</scope>
    <source>
        <strain evidence="17">Montdore</strain>
    </source>
</reference>
<keyword evidence="6" id="KW-0747">Spliceosome</keyword>
<dbReference type="Gene3D" id="3.30.70.870">
    <property type="entry name" value="Elongation Factor G (Translational Gtpase), domain 3"/>
    <property type="match status" value="1"/>
</dbReference>
<evidence type="ECO:0000256" key="15">
    <source>
        <dbReference type="ARBA" id="ARBA00055641"/>
    </source>
</evidence>
<dbReference type="Pfam" id="PF03764">
    <property type="entry name" value="EFG_IV"/>
    <property type="match status" value="1"/>
</dbReference>
<dbReference type="PROSITE" id="PS00301">
    <property type="entry name" value="G_TR_1"/>
    <property type="match status" value="1"/>
</dbReference>
<evidence type="ECO:0000256" key="14">
    <source>
        <dbReference type="ARBA" id="ARBA00045974"/>
    </source>
</evidence>
<dbReference type="GO" id="GO:0000398">
    <property type="term" value="P:mRNA splicing, via spliceosome"/>
    <property type="evidence" value="ECO:0007669"/>
    <property type="project" value="TreeGrafter"/>
</dbReference>
<evidence type="ECO:0000256" key="1">
    <source>
        <dbReference type="ARBA" id="ARBA00004123"/>
    </source>
</evidence>
<comment type="function">
    <text evidence="15">Component of the U5 snRNP complex required for pre-mRNA splicing. Binds GTP.</text>
</comment>
<dbReference type="GO" id="GO:0000974">
    <property type="term" value="C:Prp19 complex"/>
    <property type="evidence" value="ECO:0007669"/>
    <property type="project" value="UniProtKB-ARBA"/>
</dbReference>
<accession>A0A292PKQ1</accession>
<dbReference type="InterPro" id="IPR005517">
    <property type="entry name" value="Transl_elong_EFG/EF2_IV"/>
</dbReference>
<evidence type="ECO:0000256" key="12">
    <source>
        <dbReference type="ARBA" id="ARBA00024731"/>
    </source>
</evidence>
<dbReference type="GO" id="GO:0071007">
    <property type="term" value="C:U2-type catalytic step 2 spliceosome"/>
    <property type="evidence" value="ECO:0007669"/>
    <property type="project" value="TreeGrafter"/>
</dbReference>
<evidence type="ECO:0000256" key="11">
    <source>
        <dbReference type="ARBA" id="ARBA00023242"/>
    </source>
</evidence>
<evidence type="ECO:0000259" key="16">
    <source>
        <dbReference type="PROSITE" id="PS51722"/>
    </source>
</evidence>
<dbReference type="InterPro" id="IPR014721">
    <property type="entry name" value="Ribsml_uS5_D2-typ_fold_subgr"/>
</dbReference>
<dbReference type="AlphaFoldDB" id="A0A292PKQ1"/>
<dbReference type="GO" id="GO:0006412">
    <property type="term" value="P:translation"/>
    <property type="evidence" value="ECO:0007669"/>
    <property type="project" value="UniProtKB-KW"/>
</dbReference>
<dbReference type="FunFam" id="3.30.70.870:FF:000002">
    <property type="entry name" value="Translation elongation factor 2"/>
    <property type="match status" value="1"/>
</dbReference>
<evidence type="ECO:0000256" key="8">
    <source>
        <dbReference type="ARBA" id="ARBA00022917"/>
    </source>
</evidence>
<feature type="domain" description="Tr-type G" evidence="16">
    <location>
        <begin position="142"/>
        <end position="323"/>
    </location>
</feature>
<dbReference type="GO" id="GO:0005525">
    <property type="term" value="F:GTP binding"/>
    <property type="evidence" value="ECO:0007669"/>
    <property type="project" value="UniProtKB-KW"/>
</dbReference>
<dbReference type="Pfam" id="PF16004">
    <property type="entry name" value="EFTUD2"/>
    <property type="match status" value="1"/>
</dbReference>
<sequence>MDDLYDEYVTATFGAGRFGNFIGEAVDSDEEEHRGDNGADAYVDYDDEEASAAGEDAQQLMELDDEGPSNAVVLHEDKQYYPTAEQTYGADVETLVQEEDAQPLSEPIIAPIKVKKFTVEEADLPKTHFSREFMMDLMGFPDQARNVALVGHLHHGKTAFMDMLVVETHDLEGNTEGKKGEQLRYTDTHVVERERGVSVKSSPMSLVLQSSKGKSHLVNIIDTPGHVNFVDEVACSMRVADGIVLVVDVVEGVMVNTEQIIKYAVNENIPMTLVLNKVDRLILELKLPPTDAYFKLKHTIEEVNTVIENAAPGRGASMRLSPEKGNICFASASMGWCFSLASFAKMYADTYSGIDIAEFAKRLWGNIFYNPGTRKFTRKSMEAGLRRSFVHFILEPLYKLYSHTIGESTGSLKSTLAGLGISLKPAQYRTDAKVLLKLVCGQFFGTATGFVDMIVEHIPSPLAGAKAKVENTYTGPLDTELAESMQKCDPEGSLAIQITKLYHTSNASDFLSFGRVMSGTVKPGIQVRVLGEGYTLDDEEDMVTATISDCWIAETRYKVPASGVPAGCWVLLGGIENSIVKSATVVAHKMDDDAYVFRPIKHFTESVFKVAVEPVNPSELPKMLDGLRKINKSYPLISTKVEESGEHVILGTGELYMDCVLHDLRRIFSEMELKVSDPVTRFCETVVETSAIKCYAQTPNKKNKITMVAEPLDSGIAEDIESGKVSIKWPIRKVGKFFEENYGWDLLASRSVWAFGPDERGPNILQDDALPSEVDKKLLNQVRDSIRQGFSWGTREGPLCEEPIRNTKFRIMDATLAPEAIYRGGGQIIPTARRACYSSFLMASPRLMEPMYSCSMTGPADSVSALYTVLAKRRGHVLSDGPIAGTPLYLVKGLIPVIDSFGFETDVRIHTQGMAFCSLVFDRWSIVPGDPLDKEVKLRPLEPASAQAMARDLTLKTRRRKGLSEDVTIAKFLEPELHAMIESSGLLDG</sequence>
<evidence type="ECO:0000313" key="17">
    <source>
        <dbReference type="EMBL" id="CUS07080.1"/>
    </source>
</evidence>
<dbReference type="PROSITE" id="PS51722">
    <property type="entry name" value="G_TR_2"/>
    <property type="match status" value="1"/>
</dbReference>
<dbReference type="Gene3D" id="3.40.50.300">
    <property type="entry name" value="P-loop containing nucleotide triphosphate hydrolases"/>
    <property type="match status" value="1"/>
</dbReference>
<keyword evidence="10" id="KW-0508">mRNA splicing</keyword>
<dbReference type="InterPro" id="IPR027417">
    <property type="entry name" value="P-loop_NTPase"/>
</dbReference>
<dbReference type="Gene3D" id="2.40.30.10">
    <property type="entry name" value="Translation factors"/>
    <property type="match status" value="1"/>
</dbReference>
<dbReference type="InterPro" id="IPR044121">
    <property type="entry name" value="Snu114_GTP-bd"/>
</dbReference>